<dbReference type="CDD" id="cd20823">
    <property type="entry name" value="C1_ScPKC1-like_rpt2"/>
    <property type="match status" value="1"/>
</dbReference>
<dbReference type="SMART" id="SM00109">
    <property type="entry name" value="C1"/>
    <property type="match status" value="1"/>
</dbReference>
<keyword evidence="1" id="KW-0479">Metal-binding</keyword>
<reference evidence="4" key="1">
    <citation type="submission" date="2020-02" db="EMBL/GenBank/DDBJ databases">
        <authorList>
            <person name="Lichtner F.J."/>
        </authorList>
    </citation>
    <scope>NUCLEOTIDE SEQUENCE</scope>
    <source>
        <strain evidence="4">G10</strain>
    </source>
</reference>
<organism evidence="4 5">
    <name type="scientific">Penicillium crustosum</name>
    <name type="common">Blue mold fungus</name>
    <dbReference type="NCBI Taxonomy" id="36656"/>
    <lineage>
        <taxon>Eukaryota</taxon>
        <taxon>Fungi</taxon>
        <taxon>Dikarya</taxon>
        <taxon>Ascomycota</taxon>
        <taxon>Pezizomycotina</taxon>
        <taxon>Eurotiomycetes</taxon>
        <taxon>Eurotiomycetidae</taxon>
        <taxon>Eurotiales</taxon>
        <taxon>Aspergillaceae</taxon>
        <taxon>Penicillium</taxon>
    </lineage>
</organism>
<sequence>MCGLQVYLPSKCYPKVVTKCISKANYETDPDEEKINHRIPHRFEGFSNLSANWCCHCGYLLPFGRKNAKRCTECGLTSHTHCTHLVPDFCGISMEAANQILETLIRAKNHKKSTFVSSSLSNRTFY</sequence>
<evidence type="ECO:0000313" key="4">
    <source>
        <dbReference type="EMBL" id="KAF7515040.1"/>
    </source>
</evidence>
<feature type="domain" description="Phorbol-ester/DAG-type" evidence="3">
    <location>
        <begin position="40"/>
        <end position="90"/>
    </location>
</feature>
<dbReference type="FunFam" id="3.30.60.20:FF:000034">
    <property type="entry name" value="Protein kinase C"/>
    <property type="match status" value="1"/>
</dbReference>
<dbReference type="PROSITE" id="PS00479">
    <property type="entry name" value="ZF_DAG_PE_1"/>
    <property type="match status" value="1"/>
</dbReference>
<evidence type="ECO:0000259" key="3">
    <source>
        <dbReference type="PROSITE" id="PS50081"/>
    </source>
</evidence>
<dbReference type="AlphaFoldDB" id="A0A9P5KYF0"/>
<dbReference type="EMBL" id="JAAOZQ010000211">
    <property type="protein sequence ID" value="KAF7515040.1"/>
    <property type="molecule type" value="Genomic_DNA"/>
</dbReference>
<evidence type="ECO:0000313" key="5">
    <source>
        <dbReference type="Proteomes" id="UP000701341"/>
    </source>
</evidence>
<keyword evidence="2" id="KW-0862">Zinc</keyword>
<keyword evidence="5" id="KW-1185">Reference proteome</keyword>
<accession>A0A9P5KYF0</accession>
<evidence type="ECO:0000256" key="2">
    <source>
        <dbReference type="ARBA" id="ARBA00022833"/>
    </source>
</evidence>
<protein>
    <recommendedName>
        <fullName evidence="3">Phorbol-ester/DAG-type domain-containing protein</fullName>
    </recommendedName>
</protein>
<dbReference type="Gene3D" id="3.30.60.20">
    <property type="match status" value="1"/>
</dbReference>
<dbReference type="InterPro" id="IPR002219">
    <property type="entry name" value="PKC_DAG/PE"/>
</dbReference>
<dbReference type="Pfam" id="PF00130">
    <property type="entry name" value="C1_1"/>
    <property type="match status" value="1"/>
</dbReference>
<evidence type="ECO:0000256" key="1">
    <source>
        <dbReference type="ARBA" id="ARBA00022723"/>
    </source>
</evidence>
<dbReference type="Proteomes" id="UP000701341">
    <property type="component" value="Unassembled WGS sequence"/>
</dbReference>
<dbReference type="PROSITE" id="PS50081">
    <property type="entry name" value="ZF_DAG_PE_2"/>
    <property type="match status" value="1"/>
</dbReference>
<dbReference type="InterPro" id="IPR046349">
    <property type="entry name" value="C1-like_sf"/>
</dbReference>
<dbReference type="GO" id="GO:0046872">
    <property type="term" value="F:metal ion binding"/>
    <property type="evidence" value="ECO:0007669"/>
    <property type="project" value="UniProtKB-KW"/>
</dbReference>
<dbReference type="SUPFAM" id="SSF57889">
    <property type="entry name" value="Cysteine-rich domain"/>
    <property type="match status" value="1"/>
</dbReference>
<gene>
    <name evidence="4" type="ORF">PCG10_004059</name>
</gene>
<proteinExistence type="predicted"/>
<comment type="caution">
    <text evidence="4">The sequence shown here is derived from an EMBL/GenBank/DDBJ whole genome shotgun (WGS) entry which is preliminary data.</text>
</comment>
<name>A0A9P5KYF0_PENCR</name>